<dbReference type="PANTHER" id="PTHR16121">
    <property type="entry name" value="CAP-SPECIFIC MRNA (NUCLEOSIDE-2'-O-)-METHYLTRANSFERASE 1-RELATED"/>
    <property type="match status" value="1"/>
</dbReference>
<organism evidence="10 11">
    <name type="scientific">Mugilogobius chulae</name>
    <name type="common">yellowstripe goby</name>
    <dbReference type="NCBI Taxonomy" id="88201"/>
    <lineage>
        <taxon>Eukaryota</taxon>
        <taxon>Metazoa</taxon>
        <taxon>Chordata</taxon>
        <taxon>Craniata</taxon>
        <taxon>Vertebrata</taxon>
        <taxon>Euteleostomi</taxon>
        <taxon>Actinopterygii</taxon>
        <taxon>Neopterygii</taxon>
        <taxon>Teleostei</taxon>
        <taxon>Neoteleostei</taxon>
        <taxon>Acanthomorphata</taxon>
        <taxon>Gobiaria</taxon>
        <taxon>Gobiiformes</taxon>
        <taxon>Gobioidei</taxon>
        <taxon>Gobiidae</taxon>
        <taxon>Gobionellinae</taxon>
        <taxon>Mugilogobius</taxon>
    </lineage>
</organism>
<gene>
    <name evidence="10" type="ORF">WMY93_013272</name>
</gene>
<sequence>MNMGTKRKAVRQTSVDADLDTVAETKDLFSKIWTYSKPSNGTWCIPEPNVSLKYPPSEHCYLGTLKTSLNAVKNQLSDKNVQVWHKHTNSTNRAGKVMNTVRSVANAEMCTQAWCKFYEILGTFDLIPGQVLQIGELNSVHLCEAPGAFISALNHYIKTSEKTRYVDWSWAANTLNPYHEANGGGMTIADDRLIANTLPWWFFGSDNTGNIMIQNHLLEFQGFVANMCRVDLVTADGSFDCQENPDEQEALVASLHYCEVTAALLLLSPGGSFYEAKDAIRHLLSKLIRNYGPNLANLALFPQTVIPDTFLKQHQEMCLYFHKLQVETISENLKLFESMSSYQRQRLDLIRDYVAQEYLKRFECLWGRPLGQKKQTGSFNERRELQTLSWRERIHRSYHAACVQRHLCEPGGTSCILQGPLITYQVASWYNIVGTVLPAVRNSPFCEVELLNYLNEALCSTQTLDWTQVSPCSSCHVVCPGSVLSDVAGFSASGVNSNQHRPQCLVFGSHSVWEPFQSYIENFDLTFGAAPSFPQTDCILLHDGDPLYQEELLGCIVVSLERLRPGDALLLPLFSALTRVTAALVLCLHMCFRLMSFRCPCPTSNVGAILLCLDFCSEATIEILPILKAVQSQITQLLQERMMQIEVTSRFYNLSPLKSSSLKA</sequence>
<dbReference type="GO" id="GO:0005737">
    <property type="term" value="C:cytoplasm"/>
    <property type="evidence" value="ECO:0007669"/>
    <property type="project" value="TreeGrafter"/>
</dbReference>
<keyword evidence="6" id="KW-0507">mRNA processing</keyword>
<dbReference type="AlphaFoldDB" id="A0AAW0P5W7"/>
<evidence type="ECO:0000256" key="1">
    <source>
        <dbReference type="ARBA" id="ARBA00012770"/>
    </source>
</evidence>
<evidence type="ECO:0000256" key="6">
    <source>
        <dbReference type="ARBA" id="ARBA00023042"/>
    </source>
</evidence>
<dbReference type="InterPro" id="IPR050851">
    <property type="entry name" value="mRNA_Cap_2O-Ribose_MeTrfase"/>
</dbReference>
<comment type="catalytic activity">
    <reaction evidence="7">
        <text>a 5'-end (N(7)-methyl 5'-triphosphoguanosine)-(2'-O-methyl-ribonucleoside)-(ribonucleotide) in mRNA + S-adenosyl-L-methionine = a 5'-end (N(7)-methyl 5'-triphosphoguanosine)-(2'-O-methyl-ribonucleoside)-(2'-O-methyl-ribonucleotide) in mRNA + S-adenosyl-L-homocysteine + H(+)</text>
        <dbReference type="Rhea" id="RHEA:67024"/>
        <dbReference type="Rhea" id="RHEA-COMP:17169"/>
        <dbReference type="Rhea" id="RHEA-COMP:17170"/>
        <dbReference type="ChEBI" id="CHEBI:15378"/>
        <dbReference type="ChEBI" id="CHEBI:57856"/>
        <dbReference type="ChEBI" id="CHEBI:59789"/>
        <dbReference type="ChEBI" id="CHEBI:167612"/>
        <dbReference type="ChEBI" id="CHEBI:167614"/>
        <dbReference type="EC" id="2.1.1.296"/>
    </reaction>
</comment>
<accession>A0AAW0P5W7</accession>
<keyword evidence="5 8" id="KW-0949">S-adenosyl-L-methionine</keyword>
<feature type="binding site" evidence="8">
    <location>
        <position position="236"/>
    </location>
    <ligand>
        <name>S-adenosyl-L-methionine</name>
        <dbReference type="ChEBI" id="CHEBI:59789"/>
    </ligand>
</feature>
<dbReference type="GO" id="GO:0032259">
    <property type="term" value="P:methylation"/>
    <property type="evidence" value="ECO:0007669"/>
    <property type="project" value="UniProtKB-KW"/>
</dbReference>
<dbReference type="GO" id="GO:0120550">
    <property type="term" value="F:methyltransferase cap2 activity"/>
    <property type="evidence" value="ECO:0007669"/>
    <property type="project" value="UniProtKB-EC"/>
</dbReference>
<comment type="caution">
    <text evidence="8">Lacks conserved residue(s) required for the propagation of feature annotation.</text>
</comment>
<evidence type="ECO:0000256" key="8">
    <source>
        <dbReference type="PROSITE-ProRule" id="PRU00946"/>
    </source>
</evidence>
<dbReference type="GO" id="GO:0006370">
    <property type="term" value="P:7-methylguanosine mRNA capping"/>
    <property type="evidence" value="ECO:0007669"/>
    <property type="project" value="UniProtKB-KW"/>
</dbReference>
<evidence type="ECO:0000313" key="10">
    <source>
        <dbReference type="EMBL" id="KAK7913061.1"/>
    </source>
</evidence>
<dbReference type="GO" id="GO:0004483">
    <property type="term" value="F:methyltransferase cap1 activity"/>
    <property type="evidence" value="ECO:0007669"/>
    <property type="project" value="TreeGrafter"/>
</dbReference>
<feature type="domain" description="Adrift-type SAM-dependent 2'-O-MTase" evidence="9">
    <location>
        <begin position="108"/>
        <end position="273"/>
    </location>
</feature>
<protein>
    <recommendedName>
        <fullName evidence="2">Cap-specific mRNA (nucleoside-2'-O-)-methyltransferase 2</fullName>
        <ecNumber evidence="1">2.1.1.296</ecNumber>
    </recommendedName>
</protein>
<evidence type="ECO:0000313" key="11">
    <source>
        <dbReference type="Proteomes" id="UP001460270"/>
    </source>
</evidence>
<keyword evidence="11" id="KW-1185">Reference proteome</keyword>
<dbReference type="Gene3D" id="3.40.50.12760">
    <property type="match status" value="1"/>
</dbReference>
<dbReference type="EMBL" id="JBBPFD010000009">
    <property type="protein sequence ID" value="KAK7913061.1"/>
    <property type="molecule type" value="Genomic_DNA"/>
</dbReference>
<dbReference type="InterPro" id="IPR002877">
    <property type="entry name" value="RNA_MeTrfase_FtsJ_dom"/>
</dbReference>
<dbReference type="PANTHER" id="PTHR16121:SF2">
    <property type="entry name" value="CAP-SPECIFIC MRNA (NUCLEOSIDE-2'-O-)-METHYLTRANSFERASE 2"/>
    <property type="match status" value="1"/>
</dbReference>
<dbReference type="PROSITE" id="PS51614">
    <property type="entry name" value="SAM_MT_ADRIFT"/>
    <property type="match status" value="1"/>
</dbReference>
<dbReference type="Proteomes" id="UP001460270">
    <property type="component" value="Unassembled WGS sequence"/>
</dbReference>
<keyword evidence="3 8" id="KW-0489">Methyltransferase</keyword>
<name>A0AAW0P5W7_9GOBI</name>
<evidence type="ECO:0000256" key="5">
    <source>
        <dbReference type="ARBA" id="ARBA00022691"/>
    </source>
</evidence>
<evidence type="ECO:0000256" key="2">
    <source>
        <dbReference type="ARBA" id="ARBA00021134"/>
    </source>
</evidence>
<comment type="caution">
    <text evidence="10">The sequence shown here is derived from an EMBL/GenBank/DDBJ whole genome shotgun (WGS) entry which is preliminary data.</text>
</comment>
<feature type="binding site" evidence="8">
    <location>
        <position position="147"/>
    </location>
    <ligand>
        <name>S-adenosyl-L-methionine</name>
        <dbReference type="ChEBI" id="CHEBI:59789"/>
    </ligand>
</feature>
<evidence type="ECO:0000259" key="9">
    <source>
        <dbReference type="PROSITE" id="PS51614"/>
    </source>
</evidence>
<reference evidence="11" key="1">
    <citation type="submission" date="2024-04" db="EMBL/GenBank/DDBJ databases">
        <title>Salinicola lusitanus LLJ914,a marine bacterium isolated from the Okinawa Trough.</title>
        <authorList>
            <person name="Li J."/>
        </authorList>
    </citation>
    <scope>NUCLEOTIDE SEQUENCE [LARGE SCALE GENOMIC DNA]</scope>
</reference>
<dbReference type="InterPro" id="IPR025807">
    <property type="entry name" value="Adrift-typ_MeTrfase"/>
</dbReference>
<dbReference type="EC" id="2.1.1.296" evidence="1"/>
<evidence type="ECO:0000256" key="4">
    <source>
        <dbReference type="ARBA" id="ARBA00022679"/>
    </source>
</evidence>
<keyword evidence="4 8" id="KW-0808">Transferase</keyword>
<keyword evidence="6" id="KW-0506">mRNA capping</keyword>
<feature type="binding site" evidence="8">
    <location>
        <position position="168"/>
    </location>
    <ligand>
        <name>S-adenosyl-L-methionine</name>
        <dbReference type="ChEBI" id="CHEBI:59789"/>
    </ligand>
</feature>
<dbReference type="GO" id="GO:0005634">
    <property type="term" value="C:nucleus"/>
    <property type="evidence" value="ECO:0007669"/>
    <property type="project" value="TreeGrafter"/>
</dbReference>
<proteinExistence type="predicted"/>
<evidence type="ECO:0000256" key="3">
    <source>
        <dbReference type="ARBA" id="ARBA00022603"/>
    </source>
</evidence>
<dbReference type="Pfam" id="PF01728">
    <property type="entry name" value="FtsJ"/>
    <property type="match status" value="1"/>
</dbReference>
<evidence type="ECO:0000256" key="7">
    <source>
        <dbReference type="ARBA" id="ARBA00049477"/>
    </source>
</evidence>